<organism evidence="8 9">
    <name type="scientific">Ananas comosus</name>
    <name type="common">Pineapple</name>
    <name type="synonym">Ananas ananas</name>
    <dbReference type="NCBI Taxonomy" id="4615"/>
    <lineage>
        <taxon>Eukaryota</taxon>
        <taxon>Viridiplantae</taxon>
        <taxon>Streptophyta</taxon>
        <taxon>Embryophyta</taxon>
        <taxon>Tracheophyta</taxon>
        <taxon>Spermatophyta</taxon>
        <taxon>Magnoliopsida</taxon>
        <taxon>Liliopsida</taxon>
        <taxon>Poales</taxon>
        <taxon>Bromeliaceae</taxon>
        <taxon>Bromelioideae</taxon>
        <taxon>Ananas</taxon>
    </lineage>
</organism>
<evidence type="ECO:0000259" key="7">
    <source>
        <dbReference type="Pfam" id="PF04577"/>
    </source>
</evidence>
<keyword evidence="8" id="KW-1185">Reference proteome</keyword>
<dbReference type="GO" id="GO:0000139">
    <property type="term" value="C:Golgi membrane"/>
    <property type="evidence" value="ECO:0007669"/>
    <property type="project" value="UniProtKB-SubCell"/>
</dbReference>
<keyword evidence="5" id="KW-0325">Glycoprotein</keyword>
<protein>
    <submittedName>
        <fullName evidence="9">Protein O-linked-mannose beta-1,4-N-acetylglucosaminyltransferase 2-like</fullName>
    </submittedName>
</protein>
<dbReference type="PANTHER" id="PTHR20961:SF100">
    <property type="entry name" value="OS02G0331200 PROTEIN"/>
    <property type="match status" value="1"/>
</dbReference>
<keyword evidence="6" id="KW-0472">Membrane</keyword>
<sequence length="470" mass="52766">MKSQRGYSRGEPRRAGNLVIIGCMLLFLCVLSIIKSRFFTGTTGDMKFAVESLKMATDDADESTETEDADASNSHVVDLSKPVCYESSRRSDTCEARGDIRVHGASQTVYVYPMQQEWKIKPYARKHDPFALDYVKQWSIKPFFSGAGSAAATPTPPECTVNSSVPALVFSNGGFTGNLFHDYTDVLVPVFITSYQFRGEVQFLVSSLKSWWVNKFILIFKQLSNYEIIDVDGDREVRCFDRVIVGPTFHKELGVDPSKAPSGYSVVDFKKVLRDAFGLERAAAAPSEDKWDVRRKPRLLIISRKNSRTFLNEQRMADMASSLGFDVRVGEPDMNTDVAKFARLVNSADVMLGVHGAGLTNMVFLPAGAVLIQVVPYGGLEWLAKATFKEPSEEMEIHYMEYMIQLDETTLSEQYPPDHPVLKDPYSIHKQGWDALKTVYLDKQNVKPHLGRLKNSLMEALQLLPHSKTQ</sequence>
<keyword evidence="4" id="KW-0808">Transferase</keyword>
<evidence type="ECO:0000313" key="8">
    <source>
        <dbReference type="Proteomes" id="UP000515123"/>
    </source>
</evidence>
<gene>
    <name evidence="9" type="primary">LOC109718788</name>
</gene>
<reference evidence="8" key="1">
    <citation type="journal article" date="2015" name="Nat. Genet.">
        <title>The pineapple genome and the evolution of CAM photosynthesis.</title>
        <authorList>
            <person name="Ming R."/>
            <person name="VanBuren R."/>
            <person name="Wai C.M."/>
            <person name="Tang H."/>
            <person name="Schatz M.C."/>
            <person name="Bowers J.E."/>
            <person name="Lyons E."/>
            <person name="Wang M.L."/>
            <person name="Chen J."/>
            <person name="Biggers E."/>
            <person name="Zhang J."/>
            <person name="Huang L."/>
            <person name="Zhang L."/>
            <person name="Miao W."/>
            <person name="Zhang J."/>
            <person name="Ye Z."/>
            <person name="Miao C."/>
            <person name="Lin Z."/>
            <person name="Wang H."/>
            <person name="Zhou H."/>
            <person name="Yim W.C."/>
            <person name="Priest H.D."/>
            <person name="Zheng C."/>
            <person name="Woodhouse M."/>
            <person name="Edger P.P."/>
            <person name="Guyot R."/>
            <person name="Guo H.B."/>
            <person name="Guo H."/>
            <person name="Zheng G."/>
            <person name="Singh R."/>
            <person name="Sharma A."/>
            <person name="Min X."/>
            <person name="Zheng Y."/>
            <person name="Lee H."/>
            <person name="Gurtowski J."/>
            <person name="Sedlazeck F.J."/>
            <person name="Harkess A."/>
            <person name="McKain M.R."/>
            <person name="Liao Z."/>
            <person name="Fang J."/>
            <person name="Liu J."/>
            <person name="Zhang X."/>
            <person name="Zhang Q."/>
            <person name="Hu W."/>
            <person name="Qin Y."/>
            <person name="Wang K."/>
            <person name="Chen L.Y."/>
            <person name="Shirley N."/>
            <person name="Lin Y.R."/>
            <person name="Liu L.Y."/>
            <person name="Hernandez A.G."/>
            <person name="Wright C.L."/>
            <person name="Bulone V."/>
            <person name="Tuskan G.A."/>
            <person name="Heath K."/>
            <person name="Zee F."/>
            <person name="Moore P.H."/>
            <person name="Sunkar R."/>
            <person name="Leebens-Mack J.H."/>
            <person name="Mockler T."/>
            <person name="Bennetzen J.L."/>
            <person name="Freeling M."/>
            <person name="Sankoff D."/>
            <person name="Paterson A.H."/>
            <person name="Zhu X."/>
            <person name="Yang X."/>
            <person name="Smith J.A."/>
            <person name="Cushman J.C."/>
            <person name="Paull R.E."/>
            <person name="Yu Q."/>
        </authorList>
    </citation>
    <scope>NUCLEOTIDE SEQUENCE [LARGE SCALE GENOMIC DNA]</scope>
    <source>
        <strain evidence="8">cv. F153</strain>
    </source>
</reference>
<proteinExistence type="predicted"/>
<keyword evidence="3" id="KW-0328">Glycosyltransferase</keyword>
<name>A0A6P5G688_ANACO</name>
<dbReference type="OrthoDB" id="529273at2759"/>
<keyword evidence="6" id="KW-0812">Transmembrane</keyword>
<accession>A0A6P5G688</accession>
<comment type="subcellular location">
    <subcellularLocation>
        <location evidence="1">Golgi apparatus membrane</location>
        <topology evidence="1">Single-pass type II membrane protein</topology>
    </subcellularLocation>
</comment>
<feature type="transmembrane region" description="Helical" evidence="6">
    <location>
        <begin position="15"/>
        <end position="34"/>
    </location>
</feature>
<dbReference type="PANTHER" id="PTHR20961">
    <property type="entry name" value="GLYCOSYLTRANSFERASE"/>
    <property type="match status" value="1"/>
</dbReference>
<dbReference type="Proteomes" id="UP000515123">
    <property type="component" value="Linkage group 12"/>
</dbReference>
<dbReference type="GeneID" id="109718788"/>
<dbReference type="GO" id="GO:0016763">
    <property type="term" value="F:pentosyltransferase activity"/>
    <property type="evidence" value="ECO:0007669"/>
    <property type="project" value="UniProtKB-ARBA"/>
</dbReference>
<evidence type="ECO:0000313" key="9">
    <source>
        <dbReference type="RefSeq" id="XP_020100775.1"/>
    </source>
</evidence>
<dbReference type="AlphaFoldDB" id="A0A6P5G688"/>
<comment type="pathway">
    <text evidence="2">Glycan metabolism.</text>
</comment>
<evidence type="ECO:0000256" key="6">
    <source>
        <dbReference type="SAM" id="Phobius"/>
    </source>
</evidence>
<evidence type="ECO:0000256" key="1">
    <source>
        <dbReference type="ARBA" id="ARBA00004323"/>
    </source>
</evidence>
<dbReference type="RefSeq" id="XP_020100775.1">
    <property type="nucleotide sequence ID" value="XM_020245186.1"/>
</dbReference>
<reference evidence="9" key="2">
    <citation type="submission" date="2025-08" db="UniProtKB">
        <authorList>
            <consortium name="RefSeq"/>
        </authorList>
    </citation>
    <scope>IDENTIFICATION</scope>
    <source>
        <tissue evidence="9">Leaf</tissue>
    </source>
</reference>
<feature type="domain" description="Glycosyltransferase 61 catalytic" evidence="7">
    <location>
        <begin position="268"/>
        <end position="372"/>
    </location>
</feature>
<keyword evidence="6" id="KW-1133">Transmembrane helix</keyword>
<evidence type="ECO:0000256" key="4">
    <source>
        <dbReference type="ARBA" id="ARBA00022679"/>
    </source>
</evidence>
<evidence type="ECO:0000256" key="2">
    <source>
        <dbReference type="ARBA" id="ARBA00004881"/>
    </source>
</evidence>
<evidence type="ECO:0000256" key="3">
    <source>
        <dbReference type="ARBA" id="ARBA00022676"/>
    </source>
</evidence>
<dbReference type="InterPro" id="IPR049625">
    <property type="entry name" value="Glyco_transf_61_cat"/>
</dbReference>
<evidence type="ECO:0000256" key="5">
    <source>
        <dbReference type="ARBA" id="ARBA00023180"/>
    </source>
</evidence>
<dbReference type="InterPro" id="IPR007657">
    <property type="entry name" value="Glycosyltransferase_61"/>
</dbReference>
<dbReference type="Pfam" id="PF04577">
    <property type="entry name" value="Glyco_transf_61"/>
    <property type="match status" value="1"/>
</dbReference>